<keyword evidence="1" id="KW-0472">Membrane</keyword>
<evidence type="ECO:0000313" key="3">
    <source>
        <dbReference type="Proteomes" id="UP001519460"/>
    </source>
</evidence>
<accession>A0ABD0J2G5</accession>
<evidence type="ECO:0000256" key="1">
    <source>
        <dbReference type="SAM" id="Phobius"/>
    </source>
</evidence>
<feature type="transmembrane region" description="Helical" evidence="1">
    <location>
        <begin position="108"/>
        <end position="126"/>
    </location>
</feature>
<comment type="caution">
    <text evidence="2">The sequence shown here is derived from an EMBL/GenBank/DDBJ whole genome shotgun (WGS) entry which is preliminary data.</text>
</comment>
<dbReference type="Proteomes" id="UP001519460">
    <property type="component" value="Unassembled WGS sequence"/>
</dbReference>
<sequence length="127" mass="14449">IEENIQCLLSTPQVRQCYDIFNQGVQQVINLQNQGQLPRVTLQELACNVSISRYQCETAVYRFCDRESGRIMEDFFFAGVPQECRDITGVRSRYIDMWGGASSVRGSIFLYFTTAVAVFALGLLRFA</sequence>
<keyword evidence="1" id="KW-0812">Transmembrane</keyword>
<keyword evidence="3" id="KW-1185">Reference proteome</keyword>
<reference evidence="2 3" key="1">
    <citation type="journal article" date="2023" name="Sci. Data">
        <title>Genome assembly of the Korean intertidal mud-creeper Batillaria attramentaria.</title>
        <authorList>
            <person name="Patra A.K."/>
            <person name="Ho P.T."/>
            <person name="Jun S."/>
            <person name="Lee S.J."/>
            <person name="Kim Y."/>
            <person name="Won Y.J."/>
        </authorList>
    </citation>
    <scope>NUCLEOTIDE SEQUENCE [LARGE SCALE GENOMIC DNA]</scope>
    <source>
        <strain evidence="2">Wonlab-2016</strain>
    </source>
</reference>
<keyword evidence="1" id="KW-1133">Transmembrane helix</keyword>
<name>A0ABD0J2G5_9CAEN</name>
<evidence type="ECO:0000313" key="2">
    <source>
        <dbReference type="EMBL" id="KAK7452270.1"/>
    </source>
</evidence>
<dbReference type="EMBL" id="JACVVK020000719">
    <property type="protein sequence ID" value="KAK7452270.1"/>
    <property type="molecule type" value="Genomic_DNA"/>
</dbReference>
<gene>
    <name evidence="2" type="ORF">BaRGS_00039751</name>
</gene>
<protein>
    <submittedName>
        <fullName evidence="2">Uncharacterized protein</fullName>
    </submittedName>
</protein>
<feature type="non-terminal residue" evidence="2">
    <location>
        <position position="1"/>
    </location>
</feature>
<proteinExistence type="predicted"/>
<dbReference type="AlphaFoldDB" id="A0ABD0J2G5"/>
<organism evidence="2 3">
    <name type="scientific">Batillaria attramentaria</name>
    <dbReference type="NCBI Taxonomy" id="370345"/>
    <lineage>
        <taxon>Eukaryota</taxon>
        <taxon>Metazoa</taxon>
        <taxon>Spiralia</taxon>
        <taxon>Lophotrochozoa</taxon>
        <taxon>Mollusca</taxon>
        <taxon>Gastropoda</taxon>
        <taxon>Caenogastropoda</taxon>
        <taxon>Sorbeoconcha</taxon>
        <taxon>Cerithioidea</taxon>
        <taxon>Batillariidae</taxon>
        <taxon>Batillaria</taxon>
    </lineage>
</organism>